<accession>A0A1H6G591</accession>
<feature type="transmembrane region" description="Helical" evidence="5">
    <location>
        <begin position="301"/>
        <end position="318"/>
    </location>
</feature>
<reference evidence="8" key="1">
    <citation type="submission" date="2016-10" db="EMBL/GenBank/DDBJ databases">
        <authorList>
            <person name="Varghese N."/>
            <person name="Submissions S."/>
        </authorList>
    </citation>
    <scope>NUCLEOTIDE SEQUENCE [LARGE SCALE GENOMIC DNA]</scope>
    <source>
        <strain evidence="8">CGMCC 1.8981</strain>
    </source>
</reference>
<dbReference type="EMBL" id="FNWL01000005">
    <property type="protein sequence ID" value="SEH17790.1"/>
    <property type="molecule type" value="Genomic_DNA"/>
</dbReference>
<evidence type="ECO:0000256" key="5">
    <source>
        <dbReference type="SAM" id="Phobius"/>
    </source>
</evidence>
<feature type="transmembrane region" description="Helical" evidence="5">
    <location>
        <begin position="401"/>
        <end position="423"/>
    </location>
</feature>
<keyword evidence="8" id="KW-1185">Reference proteome</keyword>
<dbReference type="GO" id="GO:0016874">
    <property type="term" value="F:ligase activity"/>
    <property type="evidence" value="ECO:0007669"/>
    <property type="project" value="UniProtKB-KW"/>
</dbReference>
<name>A0A1H6G591_9EURY</name>
<dbReference type="GO" id="GO:0016020">
    <property type="term" value="C:membrane"/>
    <property type="evidence" value="ECO:0007669"/>
    <property type="project" value="UniProtKB-SubCell"/>
</dbReference>
<dbReference type="PANTHER" id="PTHR37422:SF13">
    <property type="entry name" value="LIPOPOLYSACCHARIDE BIOSYNTHESIS PROTEIN PA4999-RELATED"/>
    <property type="match status" value="1"/>
</dbReference>
<feature type="transmembrane region" description="Helical" evidence="5">
    <location>
        <begin position="240"/>
        <end position="265"/>
    </location>
</feature>
<feature type="transmembrane region" description="Helical" evidence="5">
    <location>
        <begin position="138"/>
        <end position="155"/>
    </location>
</feature>
<evidence type="ECO:0000256" key="4">
    <source>
        <dbReference type="ARBA" id="ARBA00023136"/>
    </source>
</evidence>
<feature type="transmembrane region" description="Helical" evidence="5">
    <location>
        <begin position="167"/>
        <end position="186"/>
    </location>
</feature>
<keyword evidence="4 5" id="KW-0472">Membrane</keyword>
<feature type="transmembrane region" description="Helical" evidence="5">
    <location>
        <begin position="108"/>
        <end position="126"/>
    </location>
</feature>
<feature type="transmembrane region" description="Helical" evidence="5">
    <location>
        <begin position="454"/>
        <end position="472"/>
    </location>
</feature>
<organism evidence="7 8">
    <name type="scientific">Natronorubrum sediminis</name>
    <dbReference type="NCBI Taxonomy" id="640943"/>
    <lineage>
        <taxon>Archaea</taxon>
        <taxon>Methanobacteriati</taxon>
        <taxon>Methanobacteriota</taxon>
        <taxon>Stenosarchaea group</taxon>
        <taxon>Halobacteria</taxon>
        <taxon>Halobacteriales</taxon>
        <taxon>Natrialbaceae</taxon>
        <taxon>Natronorubrum</taxon>
    </lineage>
</organism>
<keyword evidence="2 5" id="KW-0812">Transmembrane</keyword>
<dbReference type="AlphaFoldDB" id="A0A1H6G591"/>
<feature type="transmembrane region" description="Helical" evidence="5">
    <location>
        <begin position="198"/>
        <end position="220"/>
    </location>
</feature>
<evidence type="ECO:0000313" key="8">
    <source>
        <dbReference type="Proteomes" id="UP000199112"/>
    </source>
</evidence>
<feature type="transmembrane region" description="Helical" evidence="5">
    <location>
        <begin position="430"/>
        <end position="448"/>
    </location>
</feature>
<dbReference type="Proteomes" id="UP000199112">
    <property type="component" value="Unassembled WGS sequence"/>
</dbReference>
<dbReference type="PANTHER" id="PTHR37422">
    <property type="entry name" value="TEICHURONIC ACID BIOSYNTHESIS PROTEIN TUAE"/>
    <property type="match status" value="1"/>
</dbReference>
<evidence type="ECO:0000313" key="7">
    <source>
        <dbReference type="EMBL" id="SEH17790.1"/>
    </source>
</evidence>
<dbReference type="RefSeq" id="WP_090508128.1">
    <property type="nucleotide sequence ID" value="NZ_FNWL01000005.1"/>
</dbReference>
<keyword evidence="3 5" id="KW-1133">Transmembrane helix</keyword>
<evidence type="ECO:0000256" key="3">
    <source>
        <dbReference type="ARBA" id="ARBA00022989"/>
    </source>
</evidence>
<dbReference type="OrthoDB" id="199246at2157"/>
<dbReference type="InterPro" id="IPR007016">
    <property type="entry name" value="O-antigen_ligase-rel_domated"/>
</dbReference>
<evidence type="ECO:0000256" key="2">
    <source>
        <dbReference type="ARBA" id="ARBA00022692"/>
    </source>
</evidence>
<dbReference type="InterPro" id="IPR051533">
    <property type="entry name" value="WaaL-like"/>
</dbReference>
<feature type="transmembrane region" description="Helical" evidence="5">
    <location>
        <begin position="76"/>
        <end position="96"/>
    </location>
</feature>
<feature type="transmembrane region" description="Helical" evidence="5">
    <location>
        <begin position="21"/>
        <end position="40"/>
    </location>
</feature>
<feature type="transmembrane region" description="Helical" evidence="5">
    <location>
        <begin position="325"/>
        <end position="348"/>
    </location>
</feature>
<evidence type="ECO:0000259" key="6">
    <source>
        <dbReference type="Pfam" id="PF04932"/>
    </source>
</evidence>
<dbReference type="Pfam" id="PF04932">
    <property type="entry name" value="Wzy_C"/>
    <property type="match status" value="1"/>
</dbReference>
<keyword evidence="7" id="KW-0436">Ligase</keyword>
<evidence type="ECO:0000256" key="1">
    <source>
        <dbReference type="ARBA" id="ARBA00004141"/>
    </source>
</evidence>
<feature type="transmembrane region" description="Helical" evidence="5">
    <location>
        <begin position="46"/>
        <end position="64"/>
    </location>
</feature>
<feature type="transmembrane region" description="Helical" evidence="5">
    <location>
        <begin position="277"/>
        <end position="295"/>
    </location>
</feature>
<protein>
    <submittedName>
        <fullName evidence="7">O-antigen ligase like membrane protein</fullName>
    </submittedName>
</protein>
<feature type="domain" description="O-antigen ligase-related" evidence="6">
    <location>
        <begin position="286"/>
        <end position="414"/>
    </location>
</feature>
<proteinExistence type="predicted"/>
<gene>
    <name evidence="7" type="ORF">SAMN04487967_3375</name>
</gene>
<sequence length="474" mass="50306">MSTAERDPVTVFTHDWSIARVANGVIYGLFGAYLILVLLAHTTDSVLAWHLAASTVVLGAILGCRWAVDAFQDARYLWASVLSVLGVSLLTLWMVYQSSSPGLGPGSNRSLGLVVVFLLTIAFFLVVTDAEQYGARDWAAIACFGVLAGIYLAHSLEYYPSSSQSRWPLWAAVVMGSSLFVLPRLVPERVFLWILPRLAAVVVVLGLATYSVGDYTLWLFEVRQYPGSSPSVPGFDPDVMTLQSIFPNPNGLGFLSFAGFVAAAIDFHRSVVAERPISATITAVLAGLCGLGLFLSNARAAMLAAAVALVIYVGYAVGGRRVVPVVLASSVIGLFGLIGGMYVDFIGISATNRFELWSASVNAIQDGPLLFGHGSGSENAVIEPYLAGDGAPTPHNSYLSVIIQTGLVGGLAYVGLVVGSIVAGAIDYENVNVAILAFVTGWAVHQFFESYTMFDWSLGAVLAALTLGYLLVDD</sequence>
<comment type="subcellular location">
    <subcellularLocation>
        <location evidence="1">Membrane</location>
        <topology evidence="1">Multi-pass membrane protein</topology>
    </subcellularLocation>
</comment>